<feature type="coiled-coil region" evidence="1">
    <location>
        <begin position="88"/>
        <end position="263"/>
    </location>
</feature>
<organism evidence="3 4">
    <name type="scientific">Athelia psychrophila</name>
    <dbReference type="NCBI Taxonomy" id="1759441"/>
    <lineage>
        <taxon>Eukaryota</taxon>
        <taxon>Fungi</taxon>
        <taxon>Dikarya</taxon>
        <taxon>Basidiomycota</taxon>
        <taxon>Agaricomycotina</taxon>
        <taxon>Agaricomycetes</taxon>
        <taxon>Agaricomycetidae</taxon>
        <taxon>Atheliales</taxon>
        <taxon>Atheliaceae</taxon>
        <taxon>Athelia</taxon>
    </lineage>
</organism>
<proteinExistence type="predicted"/>
<keyword evidence="1" id="KW-0175">Coiled coil</keyword>
<evidence type="ECO:0000313" key="3">
    <source>
        <dbReference type="EMBL" id="KZP11628.1"/>
    </source>
</evidence>
<gene>
    <name evidence="3" type="ORF">FIBSPDRAFT_800116</name>
</gene>
<dbReference type="InterPro" id="IPR018543">
    <property type="entry name" value="Adhesion_FadA"/>
</dbReference>
<dbReference type="Pfam" id="PF09403">
    <property type="entry name" value="FadA"/>
    <property type="match status" value="1"/>
</dbReference>
<feature type="region of interest" description="Disordered" evidence="2">
    <location>
        <begin position="1"/>
        <end position="82"/>
    </location>
</feature>
<sequence>MLFPKGPRFDPLKVPDVPGPNTYNVDQESQLDAYKRGAFLEKTDRFNEEKMADGPGPTTSDAEKDPRLRAKPALVKNAPKQLSSADRYATLQRKLEDLERVHADGKKSHQTELERLKAELSRSRQAVADHASSLEKLKKANDGLDTRLTDLKKTAAADQAEAKDLKAKLRMAEHDRVQLAARQGEAGDAKKALAAAEARRREEAREKDRKIAELEKALAGERKKREGADAQLKEIKTKADEQVREARETAKGLQTQVEHAKSEALQAKSALVAQGGEAGDKEAALLAHLEQCRVTISRVAAEYGALATATVPAAAHAALKLAHAGLQMRLGRAERKRADADAQVVELAHLIRHTTDGSKMLAAQLRDAVDAAAFYAHALEDVTRDARPPVVVDSALEADVAALGDAIADDQRRAQESAHGEAGAALAFYRAGCAQLVALHAEADRALTEQQHSIQRRSAELSVVIAARDALAAQLDTARLDGLSAHKLLVSATTTAAEAQGESAVAKARIAALEVQMQEAGAKHTEALRVEKQIAQRAGATAQVVKMSEEGLKAEVEQLTTELTDAERYQEAYHGLVEEVGQLMDRNDLAEDEAERLSAFNAEILGHRNPAQRIMYVDRIRRELAETKQQLLMLTRDYDAIAAANDELQHELGMYTSVAVLGGKPRTHITRVERPVPLASQNLNVISDSTAGEGANGASVGDLKVSRASPLESIPGDMTLDELV</sequence>
<name>A0A166AI43_9AGAM</name>
<dbReference type="Proteomes" id="UP000076532">
    <property type="component" value="Unassembled WGS sequence"/>
</dbReference>
<evidence type="ECO:0000256" key="1">
    <source>
        <dbReference type="SAM" id="Coils"/>
    </source>
</evidence>
<protein>
    <recommendedName>
        <fullName evidence="5">Hyaluronan-mediated motility receptor C-terminal domain-containing protein</fullName>
    </recommendedName>
</protein>
<accession>A0A166AI43</accession>
<keyword evidence="4" id="KW-1185">Reference proteome</keyword>
<dbReference type="AlphaFoldDB" id="A0A166AI43"/>
<feature type="compositionally biased region" description="Basic and acidic residues" evidence="2">
    <location>
        <begin position="33"/>
        <end position="52"/>
    </location>
</feature>
<dbReference type="STRING" id="436010.A0A166AI43"/>
<evidence type="ECO:0000313" key="4">
    <source>
        <dbReference type="Proteomes" id="UP000076532"/>
    </source>
</evidence>
<feature type="compositionally biased region" description="Polar residues" evidence="2">
    <location>
        <begin position="21"/>
        <end position="30"/>
    </location>
</feature>
<dbReference type="OrthoDB" id="419631at2759"/>
<dbReference type="EMBL" id="KV417660">
    <property type="protein sequence ID" value="KZP11628.1"/>
    <property type="molecule type" value="Genomic_DNA"/>
</dbReference>
<evidence type="ECO:0008006" key="5">
    <source>
        <dbReference type="Google" id="ProtNLM"/>
    </source>
</evidence>
<reference evidence="3 4" key="1">
    <citation type="journal article" date="2016" name="Mol. Biol. Evol.">
        <title>Comparative Genomics of Early-Diverging Mushroom-Forming Fungi Provides Insights into the Origins of Lignocellulose Decay Capabilities.</title>
        <authorList>
            <person name="Nagy L.G."/>
            <person name="Riley R."/>
            <person name="Tritt A."/>
            <person name="Adam C."/>
            <person name="Daum C."/>
            <person name="Floudas D."/>
            <person name="Sun H."/>
            <person name="Yadav J.S."/>
            <person name="Pangilinan J."/>
            <person name="Larsson K.H."/>
            <person name="Matsuura K."/>
            <person name="Barry K."/>
            <person name="Labutti K."/>
            <person name="Kuo R."/>
            <person name="Ohm R.A."/>
            <person name="Bhattacharya S.S."/>
            <person name="Shirouzu T."/>
            <person name="Yoshinaga Y."/>
            <person name="Martin F.M."/>
            <person name="Grigoriev I.V."/>
            <person name="Hibbett D.S."/>
        </authorList>
    </citation>
    <scope>NUCLEOTIDE SEQUENCE [LARGE SCALE GENOMIC DNA]</scope>
    <source>
        <strain evidence="3 4">CBS 109695</strain>
    </source>
</reference>
<evidence type="ECO:0000256" key="2">
    <source>
        <dbReference type="SAM" id="MobiDB-lite"/>
    </source>
</evidence>